<evidence type="ECO:0000313" key="2">
    <source>
        <dbReference type="EMBL" id="KAJ7206908.1"/>
    </source>
</evidence>
<organism evidence="2 3">
    <name type="scientific">Mycena pura</name>
    <dbReference type="NCBI Taxonomy" id="153505"/>
    <lineage>
        <taxon>Eukaryota</taxon>
        <taxon>Fungi</taxon>
        <taxon>Dikarya</taxon>
        <taxon>Basidiomycota</taxon>
        <taxon>Agaricomycotina</taxon>
        <taxon>Agaricomycetes</taxon>
        <taxon>Agaricomycetidae</taxon>
        <taxon>Agaricales</taxon>
        <taxon>Marasmiineae</taxon>
        <taxon>Mycenaceae</taxon>
        <taxon>Mycena</taxon>
    </lineage>
</organism>
<reference evidence="2" key="1">
    <citation type="submission" date="2023-03" db="EMBL/GenBank/DDBJ databases">
        <title>Massive genome expansion in bonnet fungi (Mycena s.s.) driven by repeated elements and novel gene families across ecological guilds.</title>
        <authorList>
            <consortium name="Lawrence Berkeley National Laboratory"/>
            <person name="Harder C.B."/>
            <person name="Miyauchi S."/>
            <person name="Viragh M."/>
            <person name="Kuo A."/>
            <person name="Thoen E."/>
            <person name="Andreopoulos B."/>
            <person name="Lu D."/>
            <person name="Skrede I."/>
            <person name="Drula E."/>
            <person name="Henrissat B."/>
            <person name="Morin E."/>
            <person name="Kohler A."/>
            <person name="Barry K."/>
            <person name="LaButti K."/>
            <person name="Morin E."/>
            <person name="Salamov A."/>
            <person name="Lipzen A."/>
            <person name="Mereny Z."/>
            <person name="Hegedus B."/>
            <person name="Baldrian P."/>
            <person name="Stursova M."/>
            <person name="Weitz H."/>
            <person name="Taylor A."/>
            <person name="Grigoriev I.V."/>
            <person name="Nagy L.G."/>
            <person name="Martin F."/>
            <person name="Kauserud H."/>
        </authorList>
    </citation>
    <scope>NUCLEOTIDE SEQUENCE</scope>
    <source>
        <strain evidence="2">9144</strain>
    </source>
</reference>
<gene>
    <name evidence="2" type="ORF">GGX14DRAFT_396841</name>
</gene>
<dbReference type="AlphaFoldDB" id="A0AAD6VA23"/>
<keyword evidence="3" id="KW-1185">Reference proteome</keyword>
<proteinExistence type="predicted"/>
<evidence type="ECO:0000313" key="3">
    <source>
        <dbReference type="Proteomes" id="UP001219525"/>
    </source>
</evidence>
<protein>
    <submittedName>
        <fullName evidence="2">Uncharacterized protein</fullName>
    </submittedName>
</protein>
<name>A0AAD6VA23_9AGAR</name>
<comment type="caution">
    <text evidence="2">The sequence shown here is derived from an EMBL/GenBank/DDBJ whole genome shotgun (WGS) entry which is preliminary data.</text>
</comment>
<feature type="region of interest" description="Disordered" evidence="1">
    <location>
        <begin position="45"/>
        <end position="65"/>
    </location>
</feature>
<dbReference type="Proteomes" id="UP001219525">
    <property type="component" value="Unassembled WGS sequence"/>
</dbReference>
<sequence length="214" mass="24463">MIFTARAVDVDHESHDRVEHALENHGKDLWSLRMTSLIRGPPCFLPPPRPVNARRPPNFSSPRKKTAPTIINTILANARRHHPPADEYLSPEEQLRRVREELDRDEDVDSSVSDGSIARPKFPQRRRCASSGNTWASTNSNGMPSVLSLLLASIGRRIGGHKTLTDSVEHTMRKVKEEYPEARRFRGPWGIDRVAKRYWDGRKSYIRDLKNPDS</sequence>
<evidence type="ECO:0000256" key="1">
    <source>
        <dbReference type="SAM" id="MobiDB-lite"/>
    </source>
</evidence>
<dbReference type="EMBL" id="JARJCW010000038">
    <property type="protein sequence ID" value="KAJ7206908.1"/>
    <property type="molecule type" value="Genomic_DNA"/>
</dbReference>
<accession>A0AAD6VA23</accession>